<feature type="compositionally biased region" description="Basic and acidic residues" evidence="1">
    <location>
        <begin position="45"/>
        <end position="77"/>
    </location>
</feature>
<reference evidence="2 3" key="1">
    <citation type="submission" date="2020-02" db="EMBL/GenBank/DDBJ databases">
        <title>Characterization of phylogenetic diversity of novel bifidobacterial species isolated in Czech ZOOs.</title>
        <authorList>
            <person name="Lugli G.A."/>
            <person name="Vera N.B."/>
            <person name="Ventura M."/>
        </authorList>
    </citation>
    <scope>NUCLEOTIDE SEQUENCE [LARGE SCALE GENOMIC DNA]</scope>
    <source>
        <strain evidence="2 3">DSM 109958</strain>
    </source>
</reference>
<evidence type="ECO:0000313" key="2">
    <source>
        <dbReference type="EMBL" id="NMN00174.1"/>
    </source>
</evidence>
<accession>A0A7Y0HYW5</accession>
<evidence type="ECO:0008006" key="4">
    <source>
        <dbReference type="Google" id="ProtNLM"/>
    </source>
</evidence>
<dbReference type="Proteomes" id="UP000588277">
    <property type="component" value="Unassembled WGS sequence"/>
</dbReference>
<organism evidence="2 3">
    <name type="scientific">Bifidobacterium moraviense</name>
    <dbReference type="NCBI Taxonomy" id="2675323"/>
    <lineage>
        <taxon>Bacteria</taxon>
        <taxon>Bacillati</taxon>
        <taxon>Actinomycetota</taxon>
        <taxon>Actinomycetes</taxon>
        <taxon>Bifidobacteriales</taxon>
        <taxon>Bifidobacteriaceae</taxon>
        <taxon>Bifidobacterium</taxon>
    </lineage>
</organism>
<sequence>MSGDVANGTTGTNEPAAPNGTGDAGAGAPQTPRRSRRPHRRVVRKGTEWFDADGVKTEPSDERTRAQRDADDDRRILGELPPHWGVFSERE</sequence>
<evidence type="ECO:0000313" key="3">
    <source>
        <dbReference type="Proteomes" id="UP000588277"/>
    </source>
</evidence>
<feature type="compositionally biased region" description="Basic residues" evidence="1">
    <location>
        <begin position="33"/>
        <end position="44"/>
    </location>
</feature>
<feature type="region of interest" description="Disordered" evidence="1">
    <location>
        <begin position="1"/>
        <end position="91"/>
    </location>
</feature>
<comment type="caution">
    <text evidence="2">The sequence shown here is derived from an EMBL/GenBank/DDBJ whole genome shotgun (WGS) entry which is preliminary data.</text>
</comment>
<proteinExistence type="predicted"/>
<protein>
    <recommendedName>
        <fullName evidence="4">Superfamily I DNA and RNA helicase</fullName>
    </recommendedName>
</protein>
<keyword evidence="3" id="KW-1185">Reference proteome</keyword>
<dbReference type="EMBL" id="JAAIIH010000002">
    <property type="protein sequence ID" value="NMN00174.1"/>
    <property type="molecule type" value="Genomic_DNA"/>
</dbReference>
<dbReference type="AlphaFoldDB" id="A0A7Y0HYW5"/>
<evidence type="ECO:0000256" key="1">
    <source>
        <dbReference type="SAM" id="MobiDB-lite"/>
    </source>
</evidence>
<gene>
    <name evidence="2" type="ORF">G1C96_0751</name>
</gene>
<name>A0A7Y0HYW5_9BIFI</name>